<evidence type="ECO:0000256" key="3">
    <source>
        <dbReference type="ARBA" id="ARBA00023163"/>
    </source>
</evidence>
<dbReference type="InterPro" id="IPR036390">
    <property type="entry name" value="WH_DNA-bd_sf"/>
</dbReference>
<dbReference type="SMART" id="SM00866">
    <property type="entry name" value="UTRA"/>
    <property type="match status" value="1"/>
</dbReference>
<dbReference type="InterPro" id="IPR050679">
    <property type="entry name" value="Bact_HTH_transcr_reg"/>
</dbReference>
<dbReference type="InterPro" id="IPR011663">
    <property type="entry name" value="UTRA"/>
</dbReference>
<dbReference type="SMART" id="SM00345">
    <property type="entry name" value="HTH_GNTR"/>
    <property type="match status" value="1"/>
</dbReference>
<keyword evidence="2" id="KW-0238">DNA-binding</keyword>
<dbReference type="InterPro" id="IPR028978">
    <property type="entry name" value="Chorismate_lyase_/UTRA_dom_sf"/>
</dbReference>
<protein>
    <submittedName>
        <fullName evidence="5">UTRA domain-containing protein</fullName>
    </submittedName>
</protein>
<proteinExistence type="predicted"/>
<dbReference type="InterPro" id="IPR036388">
    <property type="entry name" value="WH-like_DNA-bd_sf"/>
</dbReference>
<comment type="caution">
    <text evidence="5">The sequence shown here is derived from an EMBL/GenBank/DDBJ whole genome shotgun (WGS) entry which is preliminary data.</text>
</comment>
<dbReference type="SUPFAM" id="SSF46785">
    <property type="entry name" value="Winged helix' DNA-binding domain"/>
    <property type="match status" value="1"/>
</dbReference>
<dbReference type="PANTHER" id="PTHR44846:SF1">
    <property type="entry name" value="MANNOSYL-D-GLYCERATE TRANSPORT_METABOLISM SYSTEM REPRESSOR MNGR-RELATED"/>
    <property type="match status" value="1"/>
</dbReference>
<dbReference type="Pfam" id="PF00392">
    <property type="entry name" value="GntR"/>
    <property type="match status" value="1"/>
</dbReference>
<feature type="domain" description="HTH gntR-type" evidence="4">
    <location>
        <begin position="11"/>
        <end position="79"/>
    </location>
</feature>
<name>A0A3A8EGH7_9GAMM</name>
<dbReference type="Gene3D" id="3.40.1410.10">
    <property type="entry name" value="Chorismate lyase-like"/>
    <property type="match status" value="1"/>
</dbReference>
<dbReference type="Pfam" id="PF07702">
    <property type="entry name" value="UTRA"/>
    <property type="match status" value="1"/>
</dbReference>
<dbReference type="AlphaFoldDB" id="A0A3A8EGH7"/>
<dbReference type="PROSITE" id="PS50949">
    <property type="entry name" value="HTH_GNTR"/>
    <property type="match status" value="1"/>
</dbReference>
<evidence type="ECO:0000313" key="5">
    <source>
        <dbReference type="EMBL" id="RKG29870.1"/>
    </source>
</evidence>
<accession>A0A3A8EGH7</accession>
<sequence>MSNLAITSPRIPKYLAIRDVIAHEIESGQLSSNTKLASERLLSEQFSTTRVAVREALLALEMDGLIYRLDRRGWFVRAPRIIYRPQSTQSFNQYVQEQGSIPETELISAELLPATPWDVKHLSLRNGDLIYSIWRRRRINGRPVVVEHIRVNAAFFPEFLEQNLESSITVLMAEKYQRQLTRAHINLYPTAFSEQQAKALHVNMGSMGLYICRTNRDQNGTITDVDQEYWLHDVLDLHFEASE</sequence>
<dbReference type="PANTHER" id="PTHR44846">
    <property type="entry name" value="MANNOSYL-D-GLYCERATE TRANSPORT/METABOLISM SYSTEM REPRESSOR MNGR-RELATED"/>
    <property type="match status" value="1"/>
</dbReference>
<dbReference type="Proteomes" id="UP000282388">
    <property type="component" value="Unassembled WGS sequence"/>
</dbReference>
<dbReference type="SUPFAM" id="SSF64288">
    <property type="entry name" value="Chorismate lyase-like"/>
    <property type="match status" value="1"/>
</dbReference>
<reference evidence="5 6" key="1">
    <citation type="submission" date="2018-09" db="EMBL/GenBank/DDBJ databases">
        <title>The draft genome of Acinetobacter spp. strains.</title>
        <authorList>
            <person name="Qin J."/>
            <person name="Feng Y."/>
            <person name="Zong Z."/>
        </authorList>
    </citation>
    <scope>NUCLEOTIDE SEQUENCE [LARGE SCALE GENOMIC DNA]</scope>
    <source>
        <strain evidence="5 6">WCHAc060012</strain>
    </source>
</reference>
<keyword evidence="3" id="KW-0804">Transcription</keyword>
<dbReference type="PRINTS" id="PR00035">
    <property type="entry name" value="HTHGNTR"/>
</dbReference>
<dbReference type="GO" id="GO:0045892">
    <property type="term" value="P:negative regulation of DNA-templated transcription"/>
    <property type="evidence" value="ECO:0007669"/>
    <property type="project" value="TreeGrafter"/>
</dbReference>
<dbReference type="OrthoDB" id="9784545at2"/>
<gene>
    <name evidence="5" type="ORF">D7V32_12995</name>
</gene>
<organism evidence="5 6">
    <name type="scientific">Acinetobacter tianfuensis</name>
    <dbReference type="NCBI Taxonomy" id="2419603"/>
    <lineage>
        <taxon>Bacteria</taxon>
        <taxon>Pseudomonadati</taxon>
        <taxon>Pseudomonadota</taxon>
        <taxon>Gammaproteobacteria</taxon>
        <taxon>Moraxellales</taxon>
        <taxon>Moraxellaceae</taxon>
        <taxon>Acinetobacter</taxon>
    </lineage>
</organism>
<keyword evidence="1" id="KW-0805">Transcription regulation</keyword>
<dbReference type="InterPro" id="IPR000524">
    <property type="entry name" value="Tscrpt_reg_HTH_GntR"/>
</dbReference>
<dbReference type="GO" id="GO:0003700">
    <property type="term" value="F:DNA-binding transcription factor activity"/>
    <property type="evidence" value="ECO:0007669"/>
    <property type="project" value="InterPro"/>
</dbReference>
<dbReference type="GO" id="GO:0003677">
    <property type="term" value="F:DNA binding"/>
    <property type="evidence" value="ECO:0007669"/>
    <property type="project" value="UniProtKB-KW"/>
</dbReference>
<evidence type="ECO:0000256" key="2">
    <source>
        <dbReference type="ARBA" id="ARBA00023125"/>
    </source>
</evidence>
<evidence type="ECO:0000313" key="6">
    <source>
        <dbReference type="Proteomes" id="UP000282388"/>
    </source>
</evidence>
<dbReference type="CDD" id="cd07377">
    <property type="entry name" value="WHTH_GntR"/>
    <property type="match status" value="1"/>
</dbReference>
<keyword evidence="6" id="KW-1185">Reference proteome</keyword>
<dbReference type="RefSeq" id="WP_120403276.1">
    <property type="nucleotide sequence ID" value="NZ_RAXV01000031.1"/>
</dbReference>
<dbReference type="EMBL" id="RAXV01000031">
    <property type="protein sequence ID" value="RKG29870.1"/>
    <property type="molecule type" value="Genomic_DNA"/>
</dbReference>
<evidence type="ECO:0000259" key="4">
    <source>
        <dbReference type="PROSITE" id="PS50949"/>
    </source>
</evidence>
<dbReference type="Gene3D" id="1.10.10.10">
    <property type="entry name" value="Winged helix-like DNA-binding domain superfamily/Winged helix DNA-binding domain"/>
    <property type="match status" value="1"/>
</dbReference>
<evidence type="ECO:0000256" key="1">
    <source>
        <dbReference type="ARBA" id="ARBA00023015"/>
    </source>
</evidence>